<dbReference type="Proteomes" id="UP000014227">
    <property type="component" value="Chromosome I"/>
</dbReference>
<dbReference type="SUPFAM" id="SSF51735">
    <property type="entry name" value="NAD(P)-binding Rossmann-fold domains"/>
    <property type="match status" value="1"/>
</dbReference>
<dbReference type="Gene3D" id="3.30.360.10">
    <property type="entry name" value="Dihydrodipicolinate Reductase, domain 2"/>
    <property type="match status" value="1"/>
</dbReference>
<keyword evidence="2" id="KW-0560">Oxidoreductase</keyword>
<dbReference type="InParanoid" id="S0EW17"/>
<feature type="domain" description="Gfo/Idh/MocA-like oxidoreductase N-terminal" evidence="3">
    <location>
        <begin position="4"/>
        <end position="121"/>
    </location>
</feature>
<keyword evidence="5" id="KW-1185">Reference proteome</keyword>
<evidence type="ECO:0000313" key="4">
    <source>
        <dbReference type="EMBL" id="CCW36015.1"/>
    </source>
</evidence>
<dbReference type="PANTHER" id="PTHR43708:SF5">
    <property type="entry name" value="CONSERVED EXPRESSED OXIDOREDUCTASE (EUROFUNG)-RELATED"/>
    <property type="match status" value="1"/>
</dbReference>
<reference evidence="5" key="1">
    <citation type="submission" date="2013-03" db="EMBL/GenBank/DDBJ databases">
        <title>Genome sequence of Chthonomonas calidirosea, the first sequenced genome from the Armatimonadetes phylum (formally candidate division OP10).</title>
        <authorList>
            <person name="Lee K.C.Y."/>
            <person name="Morgan X.C."/>
            <person name="Dunfield P.F."/>
            <person name="Tamas I."/>
            <person name="Houghton K.M."/>
            <person name="Vyssotski M."/>
            <person name="Ryan J.L.J."/>
            <person name="Lagutin K."/>
            <person name="McDonald I.R."/>
            <person name="Stott M.B."/>
        </authorList>
    </citation>
    <scope>NUCLEOTIDE SEQUENCE [LARGE SCALE GENOMIC DNA]</scope>
    <source>
        <strain evidence="5">DSM 23976 / ICMP 18418 / T49</strain>
    </source>
</reference>
<accession>S0EW17</accession>
<dbReference type="HOGENOM" id="CLU_727028_0_0_0"/>
<evidence type="ECO:0000313" key="5">
    <source>
        <dbReference type="Proteomes" id="UP000014227"/>
    </source>
</evidence>
<name>S0EW17_CHTCT</name>
<dbReference type="InterPro" id="IPR051317">
    <property type="entry name" value="Gfo/Idh/MocA_oxidoreduct"/>
</dbReference>
<dbReference type="eggNOG" id="COG0673">
    <property type="taxonomic scope" value="Bacteria"/>
</dbReference>
<dbReference type="STRING" id="454171.CP488_01885"/>
<proteinExistence type="inferred from homology"/>
<dbReference type="PATRIC" id="fig|1303518.3.peg.2293"/>
<dbReference type="GO" id="GO:0016491">
    <property type="term" value="F:oxidoreductase activity"/>
    <property type="evidence" value="ECO:0007669"/>
    <property type="project" value="UniProtKB-KW"/>
</dbReference>
<dbReference type="GO" id="GO:0000166">
    <property type="term" value="F:nucleotide binding"/>
    <property type="evidence" value="ECO:0007669"/>
    <property type="project" value="InterPro"/>
</dbReference>
<protein>
    <submittedName>
        <fullName evidence="4">Predicted dehydrogenases and related proteins</fullName>
    </submittedName>
</protein>
<dbReference type="SUPFAM" id="SSF55347">
    <property type="entry name" value="Glyceraldehyde-3-phosphate dehydrogenase-like, C-terminal domain"/>
    <property type="match status" value="1"/>
</dbReference>
<dbReference type="KEGG" id="ccz:CCALI_02208"/>
<dbReference type="PANTHER" id="PTHR43708">
    <property type="entry name" value="CONSERVED EXPRESSED OXIDOREDUCTASE (EUROFUNG)"/>
    <property type="match status" value="1"/>
</dbReference>
<evidence type="ECO:0000259" key="3">
    <source>
        <dbReference type="Pfam" id="PF01408"/>
    </source>
</evidence>
<dbReference type="InterPro" id="IPR036291">
    <property type="entry name" value="NAD(P)-bd_dom_sf"/>
</dbReference>
<dbReference type="Pfam" id="PF01408">
    <property type="entry name" value="GFO_IDH_MocA"/>
    <property type="match status" value="1"/>
</dbReference>
<organism evidence="4 5">
    <name type="scientific">Chthonomonas calidirosea (strain DSM 23976 / ICMP 18418 / T49)</name>
    <dbReference type="NCBI Taxonomy" id="1303518"/>
    <lineage>
        <taxon>Bacteria</taxon>
        <taxon>Bacillati</taxon>
        <taxon>Armatimonadota</taxon>
        <taxon>Chthonomonadia</taxon>
        <taxon>Chthonomonadales</taxon>
        <taxon>Chthonomonadaceae</taxon>
        <taxon>Chthonomonas</taxon>
    </lineage>
</organism>
<dbReference type="InterPro" id="IPR000683">
    <property type="entry name" value="Gfo/Idh/MocA-like_OxRdtase_N"/>
</dbReference>
<sequence>MEPLRIGVIGCEIARMRYHTALVATPQLRVTAVTDPDPRLARIWARQIGGRPTVCADTLDLLDQPLDAVLVTTPLALRAQAIADALRADLPVLAEVPFALHLADMDDLLVLASRSDRLLMPALPRRFDPSFRKLHQIVQENALGTPEQLRCTWGLPQETDLPSGDGVSGGWNAHWQYLACQSLDLCFWWQGEGFAVSADMEMAQLMGAPCPKGKKAQADALAILLVTHPHGRSIHQFMRTLSVRPEERYFLTGSHGNAELIAGVGASTATNLPLPYLTLQRVGEHASRVNVDLAPEEQALSPSAVRIRRLLQHFAACVRQQEEPEIGPHTARVVLDAVHAAYVSACEQNKVSLPLRRFPDIAALLHRFHGVRRALPKGLG</sequence>
<evidence type="ECO:0000256" key="1">
    <source>
        <dbReference type="ARBA" id="ARBA00010928"/>
    </source>
</evidence>
<dbReference type="Gene3D" id="3.40.50.720">
    <property type="entry name" value="NAD(P)-binding Rossmann-like Domain"/>
    <property type="match status" value="1"/>
</dbReference>
<comment type="similarity">
    <text evidence="1">Belongs to the Gfo/Idh/MocA family.</text>
</comment>
<dbReference type="RefSeq" id="WP_016483536.1">
    <property type="nucleotide sequence ID" value="NC_021487.1"/>
</dbReference>
<dbReference type="AlphaFoldDB" id="S0EW17"/>
<evidence type="ECO:0000256" key="2">
    <source>
        <dbReference type="ARBA" id="ARBA00023002"/>
    </source>
</evidence>
<gene>
    <name evidence="4" type="ORF">CCALI_02208</name>
</gene>
<dbReference type="EMBL" id="HF951689">
    <property type="protein sequence ID" value="CCW36015.1"/>
    <property type="molecule type" value="Genomic_DNA"/>
</dbReference>